<keyword evidence="1" id="KW-0697">Rotamase</keyword>
<dbReference type="AlphaFoldDB" id="A0A150GJU2"/>
<evidence type="ECO:0000313" key="3">
    <source>
        <dbReference type="EMBL" id="KXZ50083.1"/>
    </source>
</evidence>
<protein>
    <recommendedName>
        <fullName evidence="1">peptidylprolyl isomerase</fullName>
        <ecNumber evidence="1">5.2.1.8</ecNumber>
    </recommendedName>
</protein>
<proteinExistence type="predicted"/>
<dbReference type="GO" id="GO:0009507">
    <property type="term" value="C:chloroplast"/>
    <property type="evidence" value="ECO:0007669"/>
    <property type="project" value="TreeGrafter"/>
</dbReference>
<dbReference type="PROSITE" id="PS50059">
    <property type="entry name" value="FKBP_PPIASE"/>
    <property type="match status" value="1"/>
</dbReference>
<feature type="domain" description="PPIase FKBP-type" evidence="2">
    <location>
        <begin position="25"/>
        <end position="86"/>
    </location>
</feature>
<dbReference type="GO" id="GO:0009579">
    <property type="term" value="C:thylakoid"/>
    <property type="evidence" value="ECO:0007669"/>
    <property type="project" value="TreeGrafter"/>
</dbReference>
<dbReference type="Gene3D" id="3.10.50.40">
    <property type="match status" value="1"/>
</dbReference>
<keyword evidence="4" id="KW-1185">Reference proteome</keyword>
<dbReference type="OrthoDB" id="77911at2759"/>
<dbReference type="EC" id="5.2.1.8" evidence="1"/>
<dbReference type="EMBL" id="LSYV01000019">
    <property type="protein sequence ID" value="KXZ50083.1"/>
    <property type="molecule type" value="Genomic_DNA"/>
</dbReference>
<evidence type="ECO:0000256" key="1">
    <source>
        <dbReference type="PROSITE-ProRule" id="PRU00277"/>
    </source>
</evidence>
<keyword evidence="1" id="KW-0413">Isomerase</keyword>
<dbReference type="GO" id="GO:0003755">
    <property type="term" value="F:peptidyl-prolyl cis-trans isomerase activity"/>
    <property type="evidence" value="ECO:0007669"/>
    <property type="project" value="UniProtKB-KW"/>
</dbReference>
<dbReference type="InterPro" id="IPR044208">
    <property type="entry name" value="FKBP19-like"/>
</dbReference>
<gene>
    <name evidence="3" type="ORF">GPECTOR_18g60</name>
</gene>
<dbReference type="PANTHER" id="PTHR47717:SF1">
    <property type="entry name" value="PEPTIDYL-PROLYL CIS-TRANS ISOMERASE FKBP19, CHLOROPLASTIC"/>
    <property type="match status" value="1"/>
</dbReference>
<dbReference type="STRING" id="33097.A0A150GJU2"/>
<comment type="catalytic activity">
    <reaction evidence="1">
        <text>[protein]-peptidylproline (omega=180) = [protein]-peptidylproline (omega=0)</text>
        <dbReference type="Rhea" id="RHEA:16237"/>
        <dbReference type="Rhea" id="RHEA-COMP:10747"/>
        <dbReference type="Rhea" id="RHEA-COMP:10748"/>
        <dbReference type="ChEBI" id="CHEBI:83833"/>
        <dbReference type="ChEBI" id="CHEBI:83834"/>
        <dbReference type="EC" id="5.2.1.8"/>
    </reaction>
</comment>
<evidence type="ECO:0000313" key="4">
    <source>
        <dbReference type="Proteomes" id="UP000075714"/>
    </source>
</evidence>
<dbReference type="Proteomes" id="UP000075714">
    <property type="component" value="Unassembled WGS sequence"/>
</dbReference>
<accession>A0A150GJU2</accession>
<dbReference type="InterPro" id="IPR001179">
    <property type="entry name" value="PPIase_FKBP_dom"/>
</dbReference>
<dbReference type="InterPro" id="IPR046357">
    <property type="entry name" value="PPIase_dom_sf"/>
</dbReference>
<dbReference type="SUPFAM" id="SSF54534">
    <property type="entry name" value="FKBP-like"/>
    <property type="match status" value="1"/>
</dbReference>
<dbReference type="PANTHER" id="PTHR47717">
    <property type="entry name" value="PEPTIDYL-PROLYL CIS-TRANS ISOMERASE FKBP19, CHLOROPLASTIC"/>
    <property type="match status" value="1"/>
</dbReference>
<comment type="caution">
    <text evidence="3">The sequence shown here is derived from an EMBL/GenBank/DDBJ whole genome shotgun (WGS) entry which is preliminary data.</text>
</comment>
<evidence type="ECO:0000259" key="2">
    <source>
        <dbReference type="PROSITE" id="PS50059"/>
    </source>
</evidence>
<organism evidence="3 4">
    <name type="scientific">Gonium pectorale</name>
    <name type="common">Green alga</name>
    <dbReference type="NCBI Taxonomy" id="33097"/>
    <lineage>
        <taxon>Eukaryota</taxon>
        <taxon>Viridiplantae</taxon>
        <taxon>Chlorophyta</taxon>
        <taxon>core chlorophytes</taxon>
        <taxon>Chlorophyceae</taxon>
        <taxon>CS clade</taxon>
        <taxon>Chlamydomonadales</taxon>
        <taxon>Volvocaceae</taxon>
        <taxon>Gonium</taxon>
    </lineage>
</organism>
<sequence length="161" mass="17669">MLLAAESAVAMSAAAASWPGAASADDFVTLPSGLKVLTIRYDPRIDNTSVRDEPYEFKLGAGQAIPAFELAVQNMRAGGISRVEVPGDRPELGYPLDRSQRFTGELISPDLKIYKYRYGPQPAELGGQRALDFVLDNATLRDFNRTLLFDIKLLAVRRPRA</sequence>
<name>A0A150GJU2_GONPE</name>
<reference evidence="4" key="1">
    <citation type="journal article" date="2016" name="Nat. Commun.">
        <title>The Gonium pectorale genome demonstrates co-option of cell cycle regulation during the evolution of multicellularity.</title>
        <authorList>
            <person name="Hanschen E.R."/>
            <person name="Marriage T.N."/>
            <person name="Ferris P.J."/>
            <person name="Hamaji T."/>
            <person name="Toyoda A."/>
            <person name="Fujiyama A."/>
            <person name="Neme R."/>
            <person name="Noguchi H."/>
            <person name="Minakuchi Y."/>
            <person name="Suzuki M."/>
            <person name="Kawai-Toyooka H."/>
            <person name="Smith D.R."/>
            <person name="Sparks H."/>
            <person name="Anderson J."/>
            <person name="Bakaric R."/>
            <person name="Luria V."/>
            <person name="Karger A."/>
            <person name="Kirschner M.W."/>
            <person name="Durand P.M."/>
            <person name="Michod R.E."/>
            <person name="Nozaki H."/>
            <person name="Olson B.J."/>
        </authorList>
    </citation>
    <scope>NUCLEOTIDE SEQUENCE [LARGE SCALE GENOMIC DNA]</scope>
    <source>
        <strain evidence="4">NIES-2863</strain>
    </source>
</reference>
<dbReference type="Pfam" id="PF00254">
    <property type="entry name" value="FKBP_C"/>
    <property type="match status" value="1"/>
</dbReference>